<feature type="compositionally biased region" description="Basic residues" evidence="1">
    <location>
        <begin position="46"/>
        <end position="56"/>
    </location>
</feature>
<feature type="compositionally biased region" description="Low complexity" evidence="1">
    <location>
        <begin position="230"/>
        <end position="239"/>
    </location>
</feature>
<evidence type="ECO:0000313" key="4">
    <source>
        <dbReference type="Proteomes" id="UP000001861"/>
    </source>
</evidence>
<dbReference type="InterPro" id="IPR045341">
    <property type="entry name" value="DUF6532"/>
</dbReference>
<feature type="compositionally biased region" description="Basic and acidic residues" evidence="1">
    <location>
        <begin position="138"/>
        <end position="150"/>
    </location>
</feature>
<dbReference type="InParanoid" id="A8P3S8"/>
<keyword evidence="4" id="KW-1185">Reference proteome</keyword>
<proteinExistence type="predicted"/>
<evidence type="ECO:0000259" key="2">
    <source>
        <dbReference type="Pfam" id="PF20149"/>
    </source>
</evidence>
<dbReference type="OrthoDB" id="3225557at2759"/>
<reference evidence="3 4" key="1">
    <citation type="journal article" date="2010" name="Proc. Natl. Acad. Sci. U.S.A.">
        <title>Insights into evolution of multicellular fungi from the assembled chromosomes of the mushroom Coprinopsis cinerea (Coprinus cinereus).</title>
        <authorList>
            <person name="Stajich J.E."/>
            <person name="Wilke S.K."/>
            <person name="Ahren D."/>
            <person name="Au C.H."/>
            <person name="Birren B.W."/>
            <person name="Borodovsky M."/>
            <person name="Burns C."/>
            <person name="Canback B."/>
            <person name="Casselton L.A."/>
            <person name="Cheng C.K."/>
            <person name="Deng J."/>
            <person name="Dietrich F.S."/>
            <person name="Fargo D.C."/>
            <person name="Farman M.L."/>
            <person name="Gathman A.C."/>
            <person name="Goldberg J."/>
            <person name="Guigo R."/>
            <person name="Hoegger P.J."/>
            <person name="Hooker J.B."/>
            <person name="Huggins A."/>
            <person name="James T.Y."/>
            <person name="Kamada T."/>
            <person name="Kilaru S."/>
            <person name="Kodira C."/>
            <person name="Kues U."/>
            <person name="Kupfer D."/>
            <person name="Kwan H.S."/>
            <person name="Lomsadze A."/>
            <person name="Li W."/>
            <person name="Lilly W.W."/>
            <person name="Ma L.J."/>
            <person name="Mackey A.J."/>
            <person name="Manning G."/>
            <person name="Martin F."/>
            <person name="Muraguchi H."/>
            <person name="Natvig D.O."/>
            <person name="Palmerini H."/>
            <person name="Ramesh M.A."/>
            <person name="Rehmeyer C.J."/>
            <person name="Roe B.A."/>
            <person name="Shenoy N."/>
            <person name="Stanke M."/>
            <person name="Ter-Hovhannisyan V."/>
            <person name="Tunlid A."/>
            <person name="Velagapudi R."/>
            <person name="Vision T.J."/>
            <person name="Zeng Q."/>
            <person name="Zolan M.E."/>
            <person name="Pukkila P.J."/>
        </authorList>
    </citation>
    <scope>NUCLEOTIDE SEQUENCE [LARGE SCALE GENOMIC DNA]</scope>
    <source>
        <strain evidence="4">Okayama-7 / 130 / ATCC MYA-4618 / FGSC 9003</strain>
    </source>
</reference>
<evidence type="ECO:0000313" key="3">
    <source>
        <dbReference type="EMBL" id="EAU83207.2"/>
    </source>
</evidence>
<dbReference type="EMBL" id="AACS02000004">
    <property type="protein sequence ID" value="EAU83207.2"/>
    <property type="molecule type" value="Genomic_DNA"/>
</dbReference>
<feature type="compositionally biased region" description="Acidic residues" evidence="1">
    <location>
        <begin position="154"/>
        <end position="167"/>
    </location>
</feature>
<comment type="caution">
    <text evidence="3">The sequence shown here is derived from an EMBL/GenBank/DDBJ whole genome shotgun (WGS) entry which is preliminary data.</text>
</comment>
<dbReference type="GeneID" id="6015199"/>
<dbReference type="AlphaFoldDB" id="A8P3S8"/>
<accession>A8P3S8</accession>
<sequence>MPTETRKSSRKASSTAAGPSNKRPREPEQAVRRTRTKRTLSPSLPSKRKPVNKKSRAAPISPTLQRQKAKADRLKGSAPRASANRRVIVLGSDDEASDGSHEVLGRTLFKPAASDDDEQDEDEDEYEDADEDDDDLEHLEGRALVEKLSREAISIDDDDEVEADDPDSSEKENRVPGETQESNRARQRRNEVPHFTTPDRKQPSLPNSSSPVFISDGEEDSEPETGGTGAASAPAGPHPLSANDHNWPVHTHLVPPPPGVRNIRLKEQRSVIRTVLATGITRAIYKVLFRNPFPSIDDDYRYHRDLIVEVATQVGQHDVAKRVKEELTYALALARVIVQRLSNLRGNWKQEAARKVELHYRLLGSQQQIKERVDKVLSGFTYVYEVNSNDTPIFAKPFLHSCILAVLRQCVFTEKGRTGSLAHKYDKGFRTLPSTSADAPQRRAIPDAMVCLAAAVTHAALDDWKNGIHQPTPFSADTYEDVYNVLGEVLDTIREARQGAAYDYLMAKIYTECGKGTASSGIASTNDALKLVDIENMPVSDD</sequence>
<name>A8P3S8_COPC7</name>
<gene>
    <name evidence="3" type="ORF">CC1G_11668</name>
</gene>
<feature type="compositionally biased region" description="Acidic residues" evidence="1">
    <location>
        <begin position="114"/>
        <end position="137"/>
    </location>
</feature>
<dbReference type="eggNOG" id="ENOG502SUXQ">
    <property type="taxonomic scope" value="Eukaryota"/>
</dbReference>
<dbReference type="OMA" id="PHEREMS"/>
<organism evidence="3 4">
    <name type="scientific">Coprinopsis cinerea (strain Okayama-7 / 130 / ATCC MYA-4618 / FGSC 9003)</name>
    <name type="common">Inky cap fungus</name>
    <name type="synonym">Hormographiella aspergillata</name>
    <dbReference type="NCBI Taxonomy" id="240176"/>
    <lineage>
        <taxon>Eukaryota</taxon>
        <taxon>Fungi</taxon>
        <taxon>Dikarya</taxon>
        <taxon>Basidiomycota</taxon>
        <taxon>Agaricomycotina</taxon>
        <taxon>Agaricomycetes</taxon>
        <taxon>Agaricomycetidae</taxon>
        <taxon>Agaricales</taxon>
        <taxon>Agaricineae</taxon>
        <taxon>Psathyrellaceae</taxon>
        <taxon>Coprinopsis</taxon>
    </lineage>
</organism>
<dbReference type="KEGG" id="cci:CC1G_11668"/>
<dbReference type="RefSeq" id="XP_001838606.2">
    <property type="nucleotide sequence ID" value="XM_001838554.2"/>
</dbReference>
<dbReference type="HOGENOM" id="CLU_473272_0_0_1"/>
<feature type="compositionally biased region" description="Basic and acidic residues" evidence="1">
    <location>
        <begin position="168"/>
        <end position="202"/>
    </location>
</feature>
<dbReference type="VEuPathDB" id="FungiDB:CC1G_11668"/>
<dbReference type="Pfam" id="PF20149">
    <property type="entry name" value="DUF6532"/>
    <property type="match status" value="1"/>
</dbReference>
<evidence type="ECO:0000256" key="1">
    <source>
        <dbReference type="SAM" id="MobiDB-lite"/>
    </source>
</evidence>
<dbReference type="Proteomes" id="UP000001861">
    <property type="component" value="Unassembled WGS sequence"/>
</dbReference>
<feature type="domain" description="DUF6532" evidence="2">
    <location>
        <begin position="286"/>
        <end position="492"/>
    </location>
</feature>
<protein>
    <recommendedName>
        <fullName evidence="2">DUF6532 domain-containing protein</fullName>
    </recommendedName>
</protein>
<feature type="region of interest" description="Disordered" evidence="1">
    <location>
        <begin position="1"/>
        <end position="251"/>
    </location>
</feature>